<dbReference type="PANTHER" id="PTHR43861:SF1">
    <property type="entry name" value="TRANS-ACONITATE 2-METHYLTRANSFERASE"/>
    <property type="match status" value="1"/>
</dbReference>
<dbReference type="GO" id="GO:0032259">
    <property type="term" value="P:methylation"/>
    <property type="evidence" value="ECO:0007669"/>
    <property type="project" value="UniProtKB-KW"/>
</dbReference>
<dbReference type="InterPro" id="IPR029063">
    <property type="entry name" value="SAM-dependent_MTases_sf"/>
</dbReference>
<dbReference type="SUPFAM" id="SSF53335">
    <property type="entry name" value="S-adenosyl-L-methionine-dependent methyltransferases"/>
    <property type="match status" value="1"/>
</dbReference>
<dbReference type="Pfam" id="PF13649">
    <property type="entry name" value="Methyltransf_25"/>
    <property type="match status" value="1"/>
</dbReference>
<keyword evidence="6" id="KW-1185">Reference proteome</keyword>
<protein>
    <submittedName>
        <fullName evidence="5">Methyltransferase family 23, putative</fullName>
    </submittedName>
</protein>
<dbReference type="Gene3D" id="3.40.50.150">
    <property type="entry name" value="Vaccinia Virus protein VP39"/>
    <property type="match status" value="1"/>
</dbReference>
<evidence type="ECO:0000256" key="1">
    <source>
        <dbReference type="ARBA" id="ARBA00022603"/>
    </source>
</evidence>
<dbReference type="VEuPathDB" id="TriTrypDB:BSAL_71065"/>
<sequence>MAAQGWRWTALILVCATLFLFVGPGTKILMSSRSNAVDIVIDDPSNETSDSLIAIVSPTSAVVRSNNGGDEPLAVSDVPAAIADDSNNGTVIDESATGGGGGGATKPSNEHHEPFRDERGRLVNPVRKMDKMRDDVFRCPRFHIHGNDADKKKSSEHITKYSRYAADYCNSTGLMQMNIPQHSHIQMLSTIARIARVKENDRVLDWGCGCGTMLNYLHLKFNTTGVGLDMTEGAIKFAWQHSQPRQTFCWMDGSDMTVFPSSHFDAIVSWGGVYHVRRTQIQCSIVTHMVRILKPGGVAFVGHVRTDKSQQYWKQNKCTPPNSSVVRYRDYKTFRQSSWKRHGFFSLIVTKHG</sequence>
<accession>A0A0S4IZW6</accession>
<reference evidence="6" key="1">
    <citation type="submission" date="2015-09" db="EMBL/GenBank/DDBJ databases">
        <authorList>
            <consortium name="Pathogen Informatics"/>
        </authorList>
    </citation>
    <scope>NUCLEOTIDE SEQUENCE [LARGE SCALE GENOMIC DNA]</scope>
    <source>
        <strain evidence="6">Lake Konstanz</strain>
    </source>
</reference>
<evidence type="ECO:0000259" key="4">
    <source>
        <dbReference type="Pfam" id="PF13649"/>
    </source>
</evidence>
<dbReference type="CDD" id="cd02440">
    <property type="entry name" value="AdoMet_MTases"/>
    <property type="match status" value="1"/>
</dbReference>
<dbReference type="OrthoDB" id="8300214at2759"/>
<dbReference type="GO" id="GO:0008168">
    <property type="term" value="F:methyltransferase activity"/>
    <property type="evidence" value="ECO:0007669"/>
    <property type="project" value="UniProtKB-KW"/>
</dbReference>
<feature type="compositionally biased region" description="Basic and acidic residues" evidence="3">
    <location>
        <begin position="108"/>
        <end position="119"/>
    </location>
</feature>
<dbReference type="PANTHER" id="PTHR43861">
    <property type="entry name" value="TRANS-ACONITATE 2-METHYLTRANSFERASE-RELATED"/>
    <property type="match status" value="1"/>
</dbReference>
<feature type="region of interest" description="Disordered" evidence="3">
    <location>
        <begin position="85"/>
        <end position="119"/>
    </location>
</feature>
<dbReference type="AlphaFoldDB" id="A0A0S4IZW6"/>
<organism evidence="5 6">
    <name type="scientific">Bodo saltans</name>
    <name type="common">Flagellated protozoan</name>
    <dbReference type="NCBI Taxonomy" id="75058"/>
    <lineage>
        <taxon>Eukaryota</taxon>
        <taxon>Discoba</taxon>
        <taxon>Euglenozoa</taxon>
        <taxon>Kinetoplastea</taxon>
        <taxon>Metakinetoplastina</taxon>
        <taxon>Eubodonida</taxon>
        <taxon>Bodonidae</taxon>
        <taxon>Bodo</taxon>
    </lineage>
</organism>
<evidence type="ECO:0000313" key="5">
    <source>
        <dbReference type="EMBL" id="CUG05639.1"/>
    </source>
</evidence>
<evidence type="ECO:0000256" key="3">
    <source>
        <dbReference type="SAM" id="MobiDB-lite"/>
    </source>
</evidence>
<keyword evidence="1 5" id="KW-0489">Methyltransferase</keyword>
<dbReference type="EMBL" id="CYKH01000542">
    <property type="protein sequence ID" value="CUG05639.1"/>
    <property type="molecule type" value="Genomic_DNA"/>
</dbReference>
<gene>
    <name evidence="5" type="ORF">BSAL_71065</name>
</gene>
<evidence type="ECO:0000256" key="2">
    <source>
        <dbReference type="ARBA" id="ARBA00022679"/>
    </source>
</evidence>
<keyword evidence="2 5" id="KW-0808">Transferase</keyword>
<dbReference type="InterPro" id="IPR041698">
    <property type="entry name" value="Methyltransf_25"/>
</dbReference>
<name>A0A0S4IZW6_BODSA</name>
<dbReference type="Proteomes" id="UP000051952">
    <property type="component" value="Unassembled WGS sequence"/>
</dbReference>
<feature type="domain" description="Methyltransferase" evidence="4">
    <location>
        <begin position="203"/>
        <end position="297"/>
    </location>
</feature>
<evidence type="ECO:0000313" key="6">
    <source>
        <dbReference type="Proteomes" id="UP000051952"/>
    </source>
</evidence>
<proteinExistence type="predicted"/>